<evidence type="ECO:0000256" key="3">
    <source>
        <dbReference type="ARBA" id="ARBA00017600"/>
    </source>
</evidence>
<name>A0A348B2Q1_9CREN</name>
<dbReference type="InterPro" id="IPR014717">
    <property type="entry name" value="Transl_elong_EF1B/ribsomal_bS6"/>
</dbReference>
<dbReference type="Pfam" id="PF00736">
    <property type="entry name" value="EF1_GNE"/>
    <property type="match status" value="1"/>
</dbReference>
<dbReference type="GO" id="GO:0003746">
    <property type="term" value="F:translation elongation factor activity"/>
    <property type="evidence" value="ECO:0007669"/>
    <property type="project" value="UniProtKB-UniRule"/>
</dbReference>
<evidence type="ECO:0000256" key="5">
    <source>
        <dbReference type="ARBA" id="ARBA00022917"/>
    </source>
</evidence>
<dbReference type="InterPro" id="IPR004542">
    <property type="entry name" value="Transl_elong_EF1B_B_arc"/>
</dbReference>
<organism evidence="8 9">
    <name type="scientific">Sulfodiicoccus acidiphilus</name>
    <dbReference type="NCBI Taxonomy" id="1670455"/>
    <lineage>
        <taxon>Archaea</taxon>
        <taxon>Thermoproteota</taxon>
        <taxon>Thermoprotei</taxon>
        <taxon>Sulfolobales</taxon>
        <taxon>Sulfolobaceae</taxon>
        <taxon>Sulfodiicoccus</taxon>
    </lineage>
</organism>
<dbReference type="Gene3D" id="3.30.70.60">
    <property type="match status" value="1"/>
</dbReference>
<gene>
    <name evidence="6" type="primary">ef1b</name>
    <name evidence="8" type="ORF">HS1genome_0842</name>
</gene>
<dbReference type="CDD" id="cd00292">
    <property type="entry name" value="EF1B"/>
    <property type="match status" value="1"/>
</dbReference>
<keyword evidence="4 6" id="KW-0251">Elongation factor</keyword>
<evidence type="ECO:0000256" key="6">
    <source>
        <dbReference type="HAMAP-Rule" id="MF_00043"/>
    </source>
</evidence>
<dbReference type="PANTHER" id="PTHR39647">
    <property type="entry name" value="ELONGATION FACTOR 1-BETA"/>
    <property type="match status" value="1"/>
</dbReference>
<dbReference type="PIRSF" id="PIRSF006521">
    <property type="entry name" value="Transl_elong_EF1B_B_arc"/>
    <property type="match status" value="1"/>
</dbReference>
<accession>A0A348B2Q1</accession>
<reference evidence="9" key="1">
    <citation type="submission" date="2018-04" db="EMBL/GenBank/DDBJ databases">
        <title>Complete genome sequence of Sulfodiicoccus acidiphilus strain HS-1.</title>
        <authorList>
            <person name="Sakai H.D."/>
            <person name="Kurosawa N."/>
        </authorList>
    </citation>
    <scope>NUCLEOTIDE SEQUENCE [LARGE SCALE GENOMIC DNA]</scope>
    <source>
        <strain evidence="9">HS-1</strain>
    </source>
</reference>
<evidence type="ECO:0000313" key="8">
    <source>
        <dbReference type="EMBL" id="BBD72453.1"/>
    </source>
</evidence>
<evidence type="ECO:0000256" key="1">
    <source>
        <dbReference type="ARBA" id="ARBA00003815"/>
    </source>
</evidence>
<dbReference type="InterPro" id="IPR036219">
    <property type="entry name" value="eEF-1beta-like_sf"/>
</dbReference>
<protein>
    <recommendedName>
        <fullName evidence="3 6">Elongation factor 1-beta</fullName>
        <shortName evidence="6">EF-1-beta</shortName>
    </recommendedName>
    <alternativeName>
        <fullName evidence="6">aEF-1beta</fullName>
    </alternativeName>
</protein>
<evidence type="ECO:0000259" key="7">
    <source>
        <dbReference type="SMART" id="SM00888"/>
    </source>
</evidence>
<dbReference type="SUPFAM" id="SSF54984">
    <property type="entry name" value="eEF-1beta-like"/>
    <property type="match status" value="1"/>
</dbReference>
<dbReference type="Proteomes" id="UP000276741">
    <property type="component" value="Chromosome"/>
</dbReference>
<dbReference type="EMBL" id="AP018553">
    <property type="protein sequence ID" value="BBD72453.1"/>
    <property type="molecule type" value="Genomic_DNA"/>
</dbReference>
<dbReference type="SMART" id="SM00888">
    <property type="entry name" value="EF1_GNE"/>
    <property type="match status" value="1"/>
</dbReference>
<dbReference type="InterPro" id="IPR014038">
    <property type="entry name" value="EF1B_bsu/dsu_GNE"/>
</dbReference>
<dbReference type="KEGG" id="sacd:HS1genome_0842"/>
<dbReference type="AlphaFoldDB" id="A0A348B2Q1"/>
<proteinExistence type="inferred from homology"/>
<dbReference type="NCBIfam" id="TIGR00489">
    <property type="entry name" value="aEF-1_beta"/>
    <property type="match status" value="1"/>
</dbReference>
<comment type="function">
    <text evidence="1 6">Promotes the exchange of GDP for GTP in EF-1-alpha/GDP, thus allowing the regeneration of EF-1-alpha/GTP that could then be used to form the ternary complex EF-1-alpha/GTP/AAtRNA.</text>
</comment>
<feature type="domain" description="Translation elongation factor EF1B beta/delta subunit guanine nucleotide exchange" evidence="7">
    <location>
        <begin position="6"/>
        <end position="92"/>
    </location>
</feature>
<keyword evidence="9" id="KW-1185">Reference proteome</keyword>
<dbReference type="HAMAP" id="MF_00043">
    <property type="entry name" value="EF1_beta"/>
    <property type="match status" value="1"/>
</dbReference>
<sequence length="94" mass="10462">MRHVTDIMAVVKVFPEGDEVNLDKLTEEIRDKLPQGYRLVRTDKEPIAYGLNALVLFITLPEQTEGGTNPLEDTIGTIQGVSHVEVVNVTRLGF</sequence>
<dbReference type="NCBIfam" id="NF001670">
    <property type="entry name" value="PRK00435.1"/>
    <property type="match status" value="1"/>
</dbReference>
<comment type="similarity">
    <text evidence="2 6">Belongs to the EF-1-beta/EF-1-delta family.</text>
</comment>
<keyword evidence="5 6" id="KW-0648">Protein biosynthesis</keyword>
<evidence type="ECO:0000256" key="2">
    <source>
        <dbReference type="ARBA" id="ARBA00007411"/>
    </source>
</evidence>
<evidence type="ECO:0000313" key="9">
    <source>
        <dbReference type="Proteomes" id="UP000276741"/>
    </source>
</evidence>
<dbReference type="PANTHER" id="PTHR39647:SF1">
    <property type="entry name" value="ELONGATION FACTOR 1-BETA"/>
    <property type="match status" value="1"/>
</dbReference>
<evidence type="ECO:0000256" key="4">
    <source>
        <dbReference type="ARBA" id="ARBA00022768"/>
    </source>
</evidence>